<protein>
    <recommendedName>
        <fullName evidence="4">ADP/GDP-polyphosphate phosphotransferase</fullName>
        <ecNumber evidence="4">2.7.4.-</ecNumber>
    </recommendedName>
    <alternativeName>
        <fullName evidence="4">Polyphosphate kinase PPK2</fullName>
    </alternativeName>
</protein>
<keyword evidence="2 4" id="KW-0808">Transferase</keyword>
<accession>A0ABW1XK66</accession>
<dbReference type="InterPro" id="IPR022486">
    <property type="entry name" value="PPK2_PA0141"/>
</dbReference>
<dbReference type="Gene3D" id="3.40.50.300">
    <property type="entry name" value="P-loop containing nucleotide triphosphate hydrolases"/>
    <property type="match status" value="1"/>
</dbReference>
<dbReference type="PANTHER" id="PTHR34383">
    <property type="entry name" value="POLYPHOSPHATE:AMP PHOSPHOTRANSFERASE-RELATED"/>
    <property type="match status" value="1"/>
</dbReference>
<evidence type="ECO:0000256" key="5">
    <source>
        <dbReference type="SAM" id="MobiDB-lite"/>
    </source>
</evidence>
<dbReference type="InterPro" id="IPR027417">
    <property type="entry name" value="P-loop_NTPase"/>
</dbReference>
<evidence type="ECO:0000313" key="8">
    <source>
        <dbReference type="Proteomes" id="UP001596364"/>
    </source>
</evidence>
<dbReference type="GO" id="GO:0008976">
    <property type="term" value="F:polyphosphate kinase activity"/>
    <property type="evidence" value="ECO:0007669"/>
    <property type="project" value="UniProtKB-EC"/>
</dbReference>
<evidence type="ECO:0000256" key="3">
    <source>
        <dbReference type="ARBA" id="ARBA00022777"/>
    </source>
</evidence>
<dbReference type="InterPro" id="IPR022488">
    <property type="entry name" value="PPK2-related"/>
</dbReference>
<dbReference type="SUPFAM" id="SSF52540">
    <property type="entry name" value="P-loop containing nucleoside triphosphate hydrolases"/>
    <property type="match status" value="1"/>
</dbReference>
<dbReference type="Pfam" id="PF03976">
    <property type="entry name" value="PPK2"/>
    <property type="match status" value="1"/>
</dbReference>
<dbReference type="Proteomes" id="UP001596364">
    <property type="component" value="Unassembled WGS sequence"/>
</dbReference>
<dbReference type="EMBL" id="JBHSUS010000001">
    <property type="protein sequence ID" value="MFC6439160.1"/>
    <property type="molecule type" value="Genomic_DNA"/>
</dbReference>
<feature type="region of interest" description="Disordered" evidence="5">
    <location>
        <begin position="231"/>
        <end position="255"/>
    </location>
</feature>
<dbReference type="RefSeq" id="WP_377148420.1">
    <property type="nucleotide sequence ID" value="NZ_JBHSUS010000001.1"/>
</dbReference>
<feature type="domain" description="Polyphosphate kinase-2-related" evidence="6">
    <location>
        <begin position="2"/>
        <end position="225"/>
    </location>
</feature>
<keyword evidence="8" id="KW-1185">Reference proteome</keyword>
<feature type="compositionally biased region" description="Polar residues" evidence="5">
    <location>
        <begin position="244"/>
        <end position="255"/>
    </location>
</feature>
<comment type="function">
    <text evidence="4">Uses inorganic polyphosphate (polyP) as a donor to convert GDP to GTP or ADP to ATP.</text>
</comment>
<comment type="caution">
    <text evidence="7">The sequence shown here is derived from an EMBL/GenBank/DDBJ whole genome shotgun (WGS) entry which is preliminary data.</text>
</comment>
<dbReference type="PANTHER" id="PTHR34383:SF1">
    <property type="entry name" value="ADP-POLYPHOSPHATE PHOSPHOTRANSFERASE"/>
    <property type="match status" value="1"/>
</dbReference>
<sequence length="255" mass="29950">MDKRRYHRELKKLQTELCYLQSWVVQQGLKVVVLFEGRDASGKGGAIKAITARLNPRIVSVVALPKPSDVEKSQWYFQRYVPHLPSASQIVLFDRSWYNRAGVEKVMGFCTEREYQEFLLTCPQFEQMLSRDGVILIKYWFSVSDEEQEKRFNARLTNPLKRWKFSEMDLASRTKWADYSRAKDAMFAHTDTRDNPWYVVDGDNKLSARLNCIADLLDKIPYQRIDPPPLTLPPINHEDYQRPAKSSQNHVKQRY</sequence>
<comment type="subunit">
    <text evidence="4">Homotetramer.</text>
</comment>
<organism evidence="7 8">
    <name type="scientific">Pseudobowmanella zhangzhouensis</name>
    <dbReference type="NCBI Taxonomy" id="1537679"/>
    <lineage>
        <taxon>Bacteria</taxon>
        <taxon>Pseudomonadati</taxon>
        <taxon>Pseudomonadota</taxon>
        <taxon>Gammaproteobacteria</taxon>
        <taxon>Alteromonadales</taxon>
        <taxon>Alteromonadaceae</taxon>
    </lineage>
</organism>
<evidence type="ECO:0000313" key="7">
    <source>
        <dbReference type="EMBL" id="MFC6439160.1"/>
    </source>
</evidence>
<dbReference type="InterPro" id="IPR016898">
    <property type="entry name" value="Polyphosphate_phosphotransfera"/>
</dbReference>
<dbReference type="EC" id="2.7.4.-" evidence="4"/>
<proteinExistence type="inferred from homology"/>
<comment type="similarity">
    <text evidence="1 4">Belongs to the polyphosphate kinase 2 (PPK2) family. Class I subfamily.</text>
</comment>
<evidence type="ECO:0000256" key="2">
    <source>
        <dbReference type="ARBA" id="ARBA00022679"/>
    </source>
</evidence>
<name>A0ABW1XK66_9ALTE</name>
<evidence type="ECO:0000259" key="6">
    <source>
        <dbReference type="Pfam" id="PF03976"/>
    </source>
</evidence>
<reference evidence="8" key="1">
    <citation type="journal article" date="2019" name="Int. J. Syst. Evol. Microbiol.">
        <title>The Global Catalogue of Microorganisms (GCM) 10K type strain sequencing project: providing services to taxonomists for standard genome sequencing and annotation.</title>
        <authorList>
            <consortium name="The Broad Institute Genomics Platform"/>
            <consortium name="The Broad Institute Genome Sequencing Center for Infectious Disease"/>
            <person name="Wu L."/>
            <person name="Ma J."/>
        </authorList>
    </citation>
    <scope>NUCLEOTIDE SEQUENCE [LARGE SCALE GENOMIC DNA]</scope>
    <source>
        <strain evidence="8">CGMCC 1.16031</strain>
    </source>
</reference>
<dbReference type="PIRSF" id="PIRSF028756">
    <property type="entry name" value="PPK2_prd"/>
    <property type="match status" value="1"/>
</dbReference>
<keyword evidence="3 4" id="KW-0418">Kinase</keyword>
<gene>
    <name evidence="7" type="primary">ppk2</name>
    <name evidence="7" type="ORF">ACFP85_03190</name>
</gene>
<evidence type="ECO:0000256" key="1">
    <source>
        <dbReference type="ARBA" id="ARBA00009924"/>
    </source>
</evidence>
<dbReference type="NCBIfam" id="TIGR03707">
    <property type="entry name" value="PPK2_P_aer"/>
    <property type="match status" value="1"/>
</dbReference>
<evidence type="ECO:0000256" key="4">
    <source>
        <dbReference type="RuleBase" id="RU369062"/>
    </source>
</evidence>